<proteinExistence type="evidence at transcript level"/>
<feature type="compositionally biased region" description="Pro residues" evidence="1">
    <location>
        <begin position="1"/>
        <end position="10"/>
    </location>
</feature>
<sequence>MDDNRIPPPSHLQQYSQSPVHSSPHHHHLNSMRYSASSERERWGSCFAILVLVFLRSSFSFFVFLIQPLRNLPGSTRFDAAGGDSCLVPAFFEC</sequence>
<feature type="transmembrane region" description="Helical" evidence="2">
    <location>
        <begin position="43"/>
        <end position="66"/>
    </location>
</feature>
<evidence type="ECO:0000313" key="3">
    <source>
        <dbReference type="EMBL" id="BAJ85770.1"/>
    </source>
</evidence>
<evidence type="ECO:0000256" key="2">
    <source>
        <dbReference type="SAM" id="Phobius"/>
    </source>
</evidence>
<feature type="region of interest" description="Disordered" evidence="1">
    <location>
        <begin position="1"/>
        <end position="33"/>
    </location>
</feature>
<accession>F2CSE9</accession>
<reference evidence="3" key="1">
    <citation type="journal article" date="2011" name="Plant Physiol.">
        <title>Comprehensive sequence analysis of 24,783 barley full-length cDNAs derived from 12 clone libraries.</title>
        <authorList>
            <person name="Matsumoto T."/>
            <person name="Tanaka T."/>
            <person name="Sakai H."/>
            <person name="Amano N."/>
            <person name="Kanamori H."/>
            <person name="Kurita K."/>
            <person name="Kikuta A."/>
            <person name="Kamiya K."/>
            <person name="Yamamoto M."/>
            <person name="Ikawa H."/>
            <person name="Fujii N."/>
            <person name="Hori K."/>
            <person name="Itoh T."/>
            <person name="Sato K."/>
        </authorList>
    </citation>
    <scope>NUCLEOTIDE SEQUENCE</scope>
    <source>
        <tissue evidence="3">Shoot</tissue>
    </source>
</reference>
<organism evidence="3">
    <name type="scientific">Hordeum vulgare subsp. vulgare</name>
    <name type="common">Domesticated barley</name>
    <dbReference type="NCBI Taxonomy" id="112509"/>
    <lineage>
        <taxon>Eukaryota</taxon>
        <taxon>Viridiplantae</taxon>
        <taxon>Streptophyta</taxon>
        <taxon>Embryophyta</taxon>
        <taxon>Tracheophyta</taxon>
        <taxon>Spermatophyta</taxon>
        <taxon>Magnoliopsida</taxon>
        <taxon>Liliopsida</taxon>
        <taxon>Poales</taxon>
        <taxon>Poaceae</taxon>
        <taxon>BOP clade</taxon>
        <taxon>Pooideae</taxon>
        <taxon>Triticodae</taxon>
        <taxon>Triticeae</taxon>
        <taxon>Hordeinae</taxon>
        <taxon>Hordeum</taxon>
    </lineage>
</organism>
<name>F2CSE9_HORVV</name>
<protein>
    <submittedName>
        <fullName evidence="3">Predicted protein</fullName>
    </submittedName>
</protein>
<dbReference type="EMBL" id="AK354551">
    <property type="protein sequence ID" value="BAJ85770.1"/>
    <property type="molecule type" value="mRNA"/>
</dbReference>
<keyword evidence="2" id="KW-0812">Transmembrane</keyword>
<evidence type="ECO:0000256" key="1">
    <source>
        <dbReference type="SAM" id="MobiDB-lite"/>
    </source>
</evidence>
<dbReference type="AlphaFoldDB" id="F2CSE9"/>
<keyword evidence="2" id="KW-1133">Transmembrane helix</keyword>
<keyword evidence="2" id="KW-0472">Membrane</keyword>